<dbReference type="SMART" id="SM00384">
    <property type="entry name" value="AT_hook"/>
    <property type="match status" value="4"/>
</dbReference>
<proteinExistence type="predicted"/>
<feature type="region of interest" description="Disordered" evidence="1">
    <location>
        <begin position="334"/>
        <end position="668"/>
    </location>
</feature>
<feature type="compositionally biased region" description="Basic residues" evidence="1">
    <location>
        <begin position="576"/>
        <end position="597"/>
    </location>
</feature>
<reference evidence="2 3" key="1">
    <citation type="submission" date="2018-12" db="EMBL/GenBank/DDBJ databases">
        <title>Venturia inaequalis Genome Resource.</title>
        <authorList>
            <person name="Lichtner F.J."/>
        </authorList>
    </citation>
    <scope>NUCLEOTIDE SEQUENCE [LARGE SCALE GENOMIC DNA]</scope>
    <source>
        <strain evidence="2 3">120213</strain>
    </source>
</reference>
<gene>
    <name evidence="2" type="ORF">EG328_002797</name>
</gene>
<accession>A0A8H3VGR0</accession>
<dbReference type="Proteomes" id="UP000447873">
    <property type="component" value="Unassembled WGS sequence"/>
</dbReference>
<dbReference type="InterPro" id="IPR017956">
    <property type="entry name" value="AT_hook_DNA-bd_motif"/>
</dbReference>
<feature type="compositionally biased region" description="Acidic residues" evidence="1">
    <location>
        <begin position="57"/>
        <end position="71"/>
    </location>
</feature>
<evidence type="ECO:0000313" key="2">
    <source>
        <dbReference type="EMBL" id="KAE9987441.1"/>
    </source>
</evidence>
<feature type="region of interest" description="Disordered" evidence="1">
    <location>
        <begin position="1"/>
        <end position="197"/>
    </location>
</feature>
<dbReference type="OrthoDB" id="5423493at2759"/>
<name>A0A8H3VGR0_VENIN</name>
<feature type="compositionally biased region" description="Low complexity" evidence="1">
    <location>
        <begin position="471"/>
        <end position="486"/>
    </location>
</feature>
<feature type="compositionally biased region" description="Low complexity" evidence="1">
    <location>
        <begin position="18"/>
        <end position="31"/>
    </location>
</feature>
<evidence type="ECO:0000256" key="1">
    <source>
        <dbReference type="SAM" id="MobiDB-lite"/>
    </source>
</evidence>
<feature type="compositionally biased region" description="Polar residues" evidence="1">
    <location>
        <begin position="240"/>
        <end position="253"/>
    </location>
</feature>
<feature type="region of interest" description="Disordered" evidence="1">
    <location>
        <begin position="219"/>
        <end position="319"/>
    </location>
</feature>
<feature type="compositionally biased region" description="Basic residues" evidence="1">
    <location>
        <begin position="40"/>
        <end position="49"/>
    </location>
</feature>
<dbReference type="PRINTS" id="PR00929">
    <property type="entry name" value="ATHOOK"/>
</dbReference>
<comment type="caution">
    <text evidence="2">The sequence shown here is derived from an EMBL/GenBank/DDBJ whole genome shotgun (WGS) entry which is preliminary data.</text>
</comment>
<feature type="compositionally biased region" description="Basic residues" evidence="1">
    <location>
        <begin position="77"/>
        <end position="87"/>
    </location>
</feature>
<feature type="compositionally biased region" description="Acidic residues" evidence="1">
    <location>
        <begin position="649"/>
        <end position="659"/>
    </location>
</feature>
<evidence type="ECO:0000313" key="3">
    <source>
        <dbReference type="Proteomes" id="UP000447873"/>
    </source>
</evidence>
<feature type="compositionally biased region" description="Acidic residues" evidence="1">
    <location>
        <begin position="548"/>
        <end position="560"/>
    </location>
</feature>
<organism evidence="2 3">
    <name type="scientific">Venturia inaequalis</name>
    <name type="common">Apple scab fungus</name>
    <dbReference type="NCBI Taxonomy" id="5025"/>
    <lineage>
        <taxon>Eukaryota</taxon>
        <taxon>Fungi</taxon>
        <taxon>Dikarya</taxon>
        <taxon>Ascomycota</taxon>
        <taxon>Pezizomycotina</taxon>
        <taxon>Dothideomycetes</taxon>
        <taxon>Pleosporomycetidae</taxon>
        <taxon>Venturiales</taxon>
        <taxon>Venturiaceae</taxon>
        <taxon>Venturia</taxon>
    </lineage>
</organism>
<protein>
    <submittedName>
        <fullName evidence="2">Uncharacterized protein</fullName>
    </submittedName>
</protein>
<feature type="compositionally biased region" description="Basic residues" evidence="1">
    <location>
        <begin position="113"/>
        <end position="123"/>
    </location>
</feature>
<feature type="compositionally biased region" description="Basic and acidic residues" evidence="1">
    <location>
        <begin position="382"/>
        <end position="405"/>
    </location>
</feature>
<sequence length="712" mass="77988">MPRPRRTKVASSDARDVSSPSTLPTSTSITGETEEEMPPKKRGRGRPPKNKVIEESLQTEDESALVEELEDAAPAKTRGRGRPPKNKVMRDSLQTEGNSALVEDVEDTAPAKTRGRGRPPKNKTVRESLQTEDNSALVEEMEDAAPAKTRGRGRPPKNKAIGGSLQTEEDTVLVEEAGGELEDEATPAPKANVRTRGRPIIKKTVASAGQQSALEALKQRRNAAIQAKKAKESPPAPMSNALQRLLRTTSTPRGSDERVTSTPLAKMPIAQREETPSSRLDTEEDLYGLSPGGEASRLRLESKRQSVPYPQSALKAQGTPAVETSILALTNFKRRPRQGSIIRMVQQTSELGDPEEHSDVDIEDDPLLQGLENTLDDFEDFNPEKESTPPDLEKRKSDVRADELRTSSSRKRKHAQDDEEIQVPQSSPPIPSSPPARHRSPSLSSTTASLPEVVESTQKSPEVDIYSETMAPPQSSSEPASPVQSPIRTDKRRKLSGQHQENGDEGSPSPIQAKKQKSRKKVPAISTTTLQSLLPKPRRKARAARDTDEYDIPSSDDDNDVALTLQDTDDDELAHPRARRRAAKTPMRKVSGNRKKVAKTDSPASTRKKTVSAKAKGKEPEKLKVKKTYGRVAVEKENDGSVVISSDHDSDDEGEDTEPVDGRKKRAGSVILSKVSKAHELQEAKKKFAEVDEFEMEFESVDLGGGSSSPWR</sequence>
<dbReference type="GO" id="GO:0003677">
    <property type="term" value="F:DNA binding"/>
    <property type="evidence" value="ECO:0007669"/>
    <property type="project" value="InterPro"/>
</dbReference>
<dbReference type="EMBL" id="WNWS01000018">
    <property type="protein sequence ID" value="KAE9987441.1"/>
    <property type="molecule type" value="Genomic_DNA"/>
</dbReference>
<dbReference type="Pfam" id="PF02178">
    <property type="entry name" value="AT_hook"/>
    <property type="match status" value="4"/>
</dbReference>
<feature type="compositionally biased region" description="Acidic residues" evidence="1">
    <location>
        <begin position="167"/>
        <end position="185"/>
    </location>
</feature>
<dbReference type="AlphaFoldDB" id="A0A8H3VGR0"/>
<feature type="compositionally biased region" description="Low complexity" evidence="1">
    <location>
        <begin position="441"/>
        <end position="451"/>
    </location>
</feature>